<evidence type="ECO:0000256" key="13">
    <source>
        <dbReference type="ARBA" id="ARBA00023136"/>
    </source>
</evidence>
<keyword evidence="4" id="KW-1003">Cell membrane</keyword>
<evidence type="ECO:0000256" key="6">
    <source>
        <dbReference type="ARBA" id="ARBA00022553"/>
    </source>
</evidence>
<name>A0ABT0SKU2_9GAMM</name>
<dbReference type="InterPro" id="IPR001789">
    <property type="entry name" value="Sig_transdc_resp-reg_receiver"/>
</dbReference>
<dbReference type="InterPro" id="IPR036097">
    <property type="entry name" value="HisK_dim/P_sf"/>
</dbReference>
<dbReference type="Pfam" id="PF00512">
    <property type="entry name" value="HisKA"/>
    <property type="match status" value="1"/>
</dbReference>
<feature type="domain" description="Histidine kinase" evidence="17">
    <location>
        <begin position="250"/>
        <end position="466"/>
    </location>
</feature>
<dbReference type="Pfam" id="PF00072">
    <property type="entry name" value="Response_reg"/>
    <property type="match status" value="1"/>
</dbReference>
<organism evidence="20 21">
    <name type="scientific">Halomonas llamarensis</name>
    <dbReference type="NCBI Taxonomy" id="2945104"/>
    <lineage>
        <taxon>Bacteria</taxon>
        <taxon>Pseudomonadati</taxon>
        <taxon>Pseudomonadota</taxon>
        <taxon>Gammaproteobacteria</taxon>
        <taxon>Oceanospirillales</taxon>
        <taxon>Halomonadaceae</taxon>
        <taxon>Halomonas</taxon>
    </lineage>
</organism>
<dbReference type="SMART" id="SM00388">
    <property type="entry name" value="HisKA"/>
    <property type="match status" value="1"/>
</dbReference>
<feature type="transmembrane region" description="Helical" evidence="16">
    <location>
        <begin position="20"/>
        <end position="43"/>
    </location>
</feature>
<dbReference type="Proteomes" id="UP001165308">
    <property type="component" value="Unassembled WGS sequence"/>
</dbReference>
<comment type="caution">
    <text evidence="20">The sequence shown here is derived from an EMBL/GenBank/DDBJ whole genome shotgun (WGS) entry which is preliminary data.</text>
</comment>
<dbReference type="SUPFAM" id="SSF47226">
    <property type="entry name" value="Histidine-containing phosphotransfer domain, HPT domain"/>
    <property type="match status" value="1"/>
</dbReference>
<gene>
    <name evidence="20" type="ORF">M8006_00205</name>
</gene>
<dbReference type="InterPro" id="IPR005467">
    <property type="entry name" value="His_kinase_dom"/>
</dbReference>
<dbReference type="GO" id="GO:0005524">
    <property type="term" value="F:ATP binding"/>
    <property type="evidence" value="ECO:0007669"/>
    <property type="project" value="UniProtKB-KW"/>
</dbReference>
<protein>
    <recommendedName>
        <fullName evidence="3">histidine kinase</fullName>
        <ecNumber evidence="3">2.7.13.3</ecNumber>
    </recommendedName>
</protein>
<evidence type="ECO:0000256" key="16">
    <source>
        <dbReference type="SAM" id="Phobius"/>
    </source>
</evidence>
<dbReference type="CDD" id="cd17546">
    <property type="entry name" value="REC_hyHK_CKI1_RcsC-like"/>
    <property type="match status" value="1"/>
</dbReference>
<evidence type="ECO:0000256" key="15">
    <source>
        <dbReference type="PROSITE-ProRule" id="PRU00169"/>
    </source>
</evidence>
<accession>A0ABT0SKU2</accession>
<evidence type="ECO:0000256" key="2">
    <source>
        <dbReference type="ARBA" id="ARBA00004429"/>
    </source>
</evidence>
<dbReference type="InterPro" id="IPR036890">
    <property type="entry name" value="HATPase_C_sf"/>
</dbReference>
<evidence type="ECO:0000256" key="4">
    <source>
        <dbReference type="ARBA" id="ARBA00022475"/>
    </source>
</evidence>
<sequence>MFSKVLFPRSAKLLRYPRRITVVTIVAVLLLASALMVATLAAWRQDNLTQSLREDISWVIYKLDRDTVQLLNQLLAATPGSLEPATQDNLNLHFELLYSRLKVLNEGEISSLLNQMPSARALLGQIEAQLDVLDPMVEPHANMAQLPVADIEAGLQTLAQLTERLIITTNKYLAESATEERAHLSQLYPLLLALIVGMSLAALLIILFLVREMRESTAARRDQEQLSRQLEITAKQAQAANEAKSDFLAMVSHEIRTPLNGVLGLSEMLCRPLSRPMLEDYAHTIHDSATQLLEMINEILDFSKIEAGHLALHSAPTELTTLLERVVALFEPRATAKGVALKIHIAADVPPWIHIDATRLRQILLNLMANAVKFTDQGSVTVTIDASYQRLLIRVADSGCGISHAQQQHLFEPFQQADASVSRRYGGTGLGLAICKRLCHAMQGQLGVESELGKGSTFWCELPLEPAAPVDAAMPTAPRNDVGGLLVLLVEDNAVNRKVAVGMLEHLGAQVRCAENAKQALDQLEHGSVAAILMDVQLPDQDGLALTQALRQRGGWLAEVPIVAMTAGGIDGDRQRCLAAGMDDYLAKPLLLDALNQMLKRQLGVNEGTNAVKGAGTCAGCPPTSEKNASTAAAPLVDPRVLQQLEATLGHDSVEQLIALFRQQVKTYLQKLNTSLEEPARVVHLAHQLRGEAASIGAQALADAALNMERQAVAHAPLASAWQALTRVATQTLDALNTLTPTDGG</sequence>
<keyword evidence="21" id="KW-1185">Reference proteome</keyword>
<dbReference type="InterPro" id="IPR003661">
    <property type="entry name" value="HisK_dim/P_dom"/>
</dbReference>
<evidence type="ECO:0000313" key="21">
    <source>
        <dbReference type="Proteomes" id="UP001165308"/>
    </source>
</evidence>
<keyword evidence="8 16" id="KW-0812">Transmembrane</keyword>
<dbReference type="PANTHER" id="PTHR43047:SF64">
    <property type="entry name" value="HISTIDINE KINASE CONTAINING CHEY-HOMOLOGOUS RECEIVER DOMAIN AND PAS DOMAIN-RELATED"/>
    <property type="match status" value="1"/>
</dbReference>
<keyword evidence="10 20" id="KW-0067">ATP-binding</keyword>
<dbReference type="InterPro" id="IPR008207">
    <property type="entry name" value="Sig_transdc_His_kin_Hpt_dom"/>
</dbReference>
<evidence type="ECO:0000256" key="7">
    <source>
        <dbReference type="ARBA" id="ARBA00022679"/>
    </source>
</evidence>
<dbReference type="Gene3D" id="3.40.50.2300">
    <property type="match status" value="1"/>
</dbReference>
<feature type="modified residue" description="Phosphohistidine" evidence="14">
    <location>
        <position position="687"/>
    </location>
</feature>
<evidence type="ECO:0000259" key="19">
    <source>
        <dbReference type="PROSITE" id="PS50894"/>
    </source>
</evidence>
<keyword evidence="12" id="KW-0902">Two-component regulatory system</keyword>
<dbReference type="Gene3D" id="1.10.287.130">
    <property type="match status" value="1"/>
</dbReference>
<evidence type="ECO:0000256" key="8">
    <source>
        <dbReference type="ARBA" id="ARBA00022692"/>
    </source>
</evidence>
<dbReference type="InterPro" id="IPR004358">
    <property type="entry name" value="Sig_transdc_His_kin-like_C"/>
</dbReference>
<keyword evidence="9" id="KW-0418">Kinase</keyword>
<evidence type="ECO:0000256" key="9">
    <source>
        <dbReference type="ARBA" id="ARBA00022777"/>
    </source>
</evidence>
<dbReference type="SUPFAM" id="SSF55874">
    <property type="entry name" value="ATPase domain of HSP90 chaperone/DNA topoisomerase II/histidine kinase"/>
    <property type="match status" value="1"/>
</dbReference>
<evidence type="ECO:0000259" key="17">
    <source>
        <dbReference type="PROSITE" id="PS50109"/>
    </source>
</evidence>
<dbReference type="InterPro" id="IPR036641">
    <property type="entry name" value="HPT_dom_sf"/>
</dbReference>
<evidence type="ECO:0000256" key="12">
    <source>
        <dbReference type="ARBA" id="ARBA00023012"/>
    </source>
</evidence>
<keyword evidence="5" id="KW-0997">Cell inner membrane</keyword>
<dbReference type="EMBL" id="JAMJPJ010000001">
    <property type="protein sequence ID" value="MCL7928418.1"/>
    <property type="molecule type" value="Genomic_DNA"/>
</dbReference>
<dbReference type="Pfam" id="PF01627">
    <property type="entry name" value="Hpt"/>
    <property type="match status" value="1"/>
</dbReference>
<feature type="transmembrane region" description="Helical" evidence="16">
    <location>
        <begin position="187"/>
        <end position="210"/>
    </location>
</feature>
<evidence type="ECO:0000256" key="1">
    <source>
        <dbReference type="ARBA" id="ARBA00000085"/>
    </source>
</evidence>
<feature type="domain" description="Response regulatory" evidence="18">
    <location>
        <begin position="486"/>
        <end position="603"/>
    </location>
</feature>
<keyword evidence="13 16" id="KW-0472">Membrane</keyword>
<feature type="modified residue" description="4-aspartylphosphate" evidence="15">
    <location>
        <position position="535"/>
    </location>
</feature>
<keyword evidence="6 15" id="KW-0597">Phosphoprotein</keyword>
<dbReference type="Gene3D" id="1.20.120.160">
    <property type="entry name" value="HPT domain"/>
    <property type="match status" value="1"/>
</dbReference>
<dbReference type="EC" id="2.7.13.3" evidence="3"/>
<dbReference type="PROSITE" id="PS50109">
    <property type="entry name" value="HIS_KIN"/>
    <property type="match status" value="1"/>
</dbReference>
<keyword evidence="11 16" id="KW-1133">Transmembrane helix</keyword>
<dbReference type="CDD" id="cd16922">
    <property type="entry name" value="HATPase_EvgS-ArcB-TorS-like"/>
    <property type="match status" value="1"/>
</dbReference>
<evidence type="ECO:0000256" key="11">
    <source>
        <dbReference type="ARBA" id="ARBA00022989"/>
    </source>
</evidence>
<dbReference type="Gene3D" id="3.30.565.10">
    <property type="entry name" value="Histidine kinase-like ATPase, C-terminal domain"/>
    <property type="match status" value="1"/>
</dbReference>
<evidence type="ECO:0000256" key="10">
    <source>
        <dbReference type="ARBA" id="ARBA00022840"/>
    </source>
</evidence>
<comment type="catalytic activity">
    <reaction evidence="1">
        <text>ATP + protein L-histidine = ADP + protein N-phospho-L-histidine.</text>
        <dbReference type="EC" id="2.7.13.3"/>
    </reaction>
</comment>
<dbReference type="SMART" id="SM00448">
    <property type="entry name" value="REC"/>
    <property type="match status" value="1"/>
</dbReference>
<feature type="domain" description="HPt" evidence="19">
    <location>
        <begin position="646"/>
        <end position="743"/>
    </location>
</feature>
<dbReference type="InterPro" id="IPR003594">
    <property type="entry name" value="HATPase_dom"/>
</dbReference>
<evidence type="ECO:0000256" key="14">
    <source>
        <dbReference type="PROSITE-ProRule" id="PRU00110"/>
    </source>
</evidence>
<evidence type="ECO:0000313" key="20">
    <source>
        <dbReference type="EMBL" id="MCL7928418.1"/>
    </source>
</evidence>
<dbReference type="SUPFAM" id="SSF52172">
    <property type="entry name" value="CheY-like"/>
    <property type="match status" value="1"/>
</dbReference>
<keyword evidence="10 20" id="KW-0547">Nucleotide-binding</keyword>
<dbReference type="SMART" id="SM00387">
    <property type="entry name" value="HATPase_c"/>
    <property type="match status" value="1"/>
</dbReference>
<evidence type="ECO:0000256" key="3">
    <source>
        <dbReference type="ARBA" id="ARBA00012438"/>
    </source>
</evidence>
<dbReference type="PROSITE" id="PS50894">
    <property type="entry name" value="HPT"/>
    <property type="match status" value="1"/>
</dbReference>
<keyword evidence="7" id="KW-0808">Transferase</keyword>
<dbReference type="PRINTS" id="PR00344">
    <property type="entry name" value="BCTRLSENSOR"/>
</dbReference>
<reference evidence="20" key="1">
    <citation type="submission" date="2022-05" db="EMBL/GenBank/DDBJ databases">
        <title>Halomonas geminus sp. nov. and Halomonas llamarensis sp. nov. isolated from high-altitude salars of the Atacama Desert.</title>
        <authorList>
            <person name="Hintersatz C."/>
            <person name="Rojas L.A."/>
            <person name="Wei T.-S."/>
            <person name="Kutschke S."/>
            <person name="Lehmann F."/>
            <person name="Jain R."/>
            <person name="Pollmann K."/>
        </authorList>
    </citation>
    <scope>NUCLEOTIDE SEQUENCE</scope>
    <source>
        <strain evidence="20">ATCHA</strain>
    </source>
</reference>
<comment type="subcellular location">
    <subcellularLocation>
        <location evidence="2">Cell inner membrane</location>
        <topology evidence="2">Multi-pass membrane protein</topology>
    </subcellularLocation>
</comment>
<dbReference type="Pfam" id="PF02518">
    <property type="entry name" value="HATPase_c"/>
    <property type="match status" value="1"/>
</dbReference>
<dbReference type="CDD" id="cd00082">
    <property type="entry name" value="HisKA"/>
    <property type="match status" value="1"/>
</dbReference>
<dbReference type="PANTHER" id="PTHR43047">
    <property type="entry name" value="TWO-COMPONENT HISTIDINE PROTEIN KINASE"/>
    <property type="match status" value="1"/>
</dbReference>
<evidence type="ECO:0000256" key="5">
    <source>
        <dbReference type="ARBA" id="ARBA00022519"/>
    </source>
</evidence>
<dbReference type="PROSITE" id="PS50110">
    <property type="entry name" value="RESPONSE_REGULATORY"/>
    <property type="match status" value="1"/>
</dbReference>
<dbReference type="InterPro" id="IPR011006">
    <property type="entry name" value="CheY-like_superfamily"/>
</dbReference>
<evidence type="ECO:0000259" key="18">
    <source>
        <dbReference type="PROSITE" id="PS50110"/>
    </source>
</evidence>
<proteinExistence type="predicted"/>
<dbReference type="SUPFAM" id="SSF47384">
    <property type="entry name" value="Homodimeric domain of signal transducing histidine kinase"/>
    <property type="match status" value="1"/>
</dbReference>